<organism evidence="1 2">
    <name type="scientific">Turnera subulata</name>
    <dbReference type="NCBI Taxonomy" id="218843"/>
    <lineage>
        <taxon>Eukaryota</taxon>
        <taxon>Viridiplantae</taxon>
        <taxon>Streptophyta</taxon>
        <taxon>Embryophyta</taxon>
        <taxon>Tracheophyta</taxon>
        <taxon>Spermatophyta</taxon>
        <taxon>Magnoliopsida</taxon>
        <taxon>eudicotyledons</taxon>
        <taxon>Gunneridae</taxon>
        <taxon>Pentapetalae</taxon>
        <taxon>rosids</taxon>
        <taxon>fabids</taxon>
        <taxon>Malpighiales</taxon>
        <taxon>Passifloraceae</taxon>
        <taxon>Turnera</taxon>
    </lineage>
</organism>
<dbReference type="Proteomes" id="UP001141552">
    <property type="component" value="Unassembled WGS sequence"/>
</dbReference>
<sequence>MNLISQAATEKLFAGDLFFLDHDAGFREKGLLHLAAGLSIPFHSHNVCSVILPMAGANVTRECGESVIGITELTTVQAIRWIPPSNGGSKPVLRDYSSWTASHMFCETNFMTDELEKYALSL</sequence>
<proteinExistence type="predicted"/>
<keyword evidence="2" id="KW-1185">Reference proteome</keyword>
<comment type="caution">
    <text evidence="1">The sequence shown here is derived from an EMBL/GenBank/DDBJ whole genome shotgun (WGS) entry which is preliminary data.</text>
</comment>
<protein>
    <submittedName>
        <fullName evidence="1">Uncharacterized protein</fullName>
    </submittedName>
</protein>
<dbReference type="AlphaFoldDB" id="A0A9Q0J4C3"/>
<accession>A0A9Q0J4C3</accession>
<reference evidence="1" key="2">
    <citation type="journal article" date="2023" name="Plants (Basel)">
        <title>Annotation of the Turnera subulata (Passifloraceae) Draft Genome Reveals the S-Locus Evolved after the Divergence of Turneroideae from Passifloroideae in a Stepwise Manner.</title>
        <authorList>
            <person name="Henning P.M."/>
            <person name="Roalson E.H."/>
            <person name="Mir W."/>
            <person name="McCubbin A.G."/>
            <person name="Shore J.S."/>
        </authorList>
    </citation>
    <scope>NUCLEOTIDE SEQUENCE</scope>
    <source>
        <strain evidence="1">F60SS</strain>
    </source>
</reference>
<dbReference type="EMBL" id="JAKUCV010006320">
    <property type="protein sequence ID" value="KAJ4827834.1"/>
    <property type="molecule type" value="Genomic_DNA"/>
</dbReference>
<evidence type="ECO:0000313" key="2">
    <source>
        <dbReference type="Proteomes" id="UP001141552"/>
    </source>
</evidence>
<name>A0A9Q0J4C3_9ROSI</name>
<gene>
    <name evidence="1" type="ORF">Tsubulata_048613</name>
</gene>
<evidence type="ECO:0000313" key="1">
    <source>
        <dbReference type="EMBL" id="KAJ4827834.1"/>
    </source>
</evidence>
<reference evidence="1" key="1">
    <citation type="submission" date="2022-02" db="EMBL/GenBank/DDBJ databases">
        <authorList>
            <person name="Henning P.M."/>
            <person name="McCubbin A.G."/>
            <person name="Shore J.S."/>
        </authorList>
    </citation>
    <scope>NUCLEOTIDE SEQUENCE</scope>
    <source>
        <strain evidence="1">F60SS</strain>
        <tissue evidence="1">Leaves</tissue>
    </source>
</reference>